<keyword evidence="1" id="KW-1133">Transmembrane helix</keyword>
<feature type="transmembrane region" description="Helical" evidence="1">
    <location>
        <begin position="68"/>
        <end position="87"/>
    </location>
</feature>
<dbReference type="Proteomes" id="UP001519294">
    <property type="component" value="Unassembled WGS sequence"/>
</dbReference>
<evidence type="ECO:0000313" key="3">
    <source>
        <dbReference type="Proteomes" id="UP001519294"/>
    </source>
</evidence>
<keyword evidence="3" id="KW-1185">Reference proteome</keyword>
<keyword evidence="1" id="KW-0812">Transmembrane</keyword>
<dbReference type="InterPro" id="IPR019074">
    <property type="entry name" value="YabQ"/>
</dbReference>
<feature type="transmembrane region" description="Helical" evidence="1">
    <location>
        <begin position="39"/>
        <end position="61"/>
    </location>
</feature>
<proteinExistence type="predicted"/>
<evidence type="ECO:0000256" key="1">
    <source>
        <dbReference type="SAM" id="Phobius"/>
    </source>
</evidence>
<protein>
    <submittedName>
        <fullName evidence="2">Spore cortex biosynthesis protein YabQ</fullName>
    </submittedName>
</protein>
<feature type="transmembrane region" description="Helical" evidence="1">
    <location>
        <begin position="131"/>
        <end position="151"/>
    </location>
</feature>
<comment type="caution">
    <text evidence="2">The sequence shown here is derived from an EMBL/GenBank/DDBJ whole genome shotgun (WGS) entry which is preliminary data.</text>
</comment>
<keyword evidence="1" id="KW-0472">Membrane</keyword>
<gene>
    <name evidence="2" type="ORF">J2Z81_001082</name>
</gene>
<feature type="transmembrane region" description="Helical" evidence="1">
    <location>
        <begin position="6"/>
        <end position="27"/>
    </location>
</feature>
<sequence>MTLDTQFMTMIFMIVGGFYLGIARDTFRRFSPYWKKKTWLTYVLESSFWLTQTFLLFYVLFKVNGGELRVYVFLACLLGYSMYKVMAANLYQKALEKIISMLRAICRFFARTVQALLITPLRWIVRMVITLFLTLMQLILSIIFFLFKVIYTPIKWIFQLIYRLLPKKMQKILHKTAGFYSIIKNIYIKLEKYIPFKRR</sequence>
<dbReference type="EMBL" id="JAGIKX010000005">
    <property type="protein sequence ID" value="MBP2257138.1"/>
    <property type="molecule type" value="Genomic_DNA"/>
</dbReference>
<dbReference type="NCBIfam" id="TIGR02893">
    <property type="entry name" value="spore_yabQ"/>
    <property type="match status" value="1"/>
</dbReference>
<evidence type="ECO:0000313" key="2">
    <source>
        <dbReference type="EMBL" id="MBP2257138.1"/>
    </source>
</evidence>
<dbReference type="RefSeq" id="WP_029268297.1">
    <property type="nucleotide sequence ID" value="NZ_JAGIKX010000005.1"/>
</dbReference>
<organism evidence="2 3">
    <name type="scientific">Virgibacillus alimentarius</name>
    <dbReference type="NCBI Taxonomy" id="698769"/>
    <lineage>
        <taxon>Bacteria</taxon>
        <taxon>Bacillati</taxon>
        <taxon>Bacillota</taxon>
        <taxon>Bacilli</taxon>
        <taxon>Bacillales</taxon>
        <taxon>Bacillaceae</taxon>
        <taxon>Virgibacillus</taxon>
    </lineage>
</organism>
<dbReference type="Pfam" id="PF09578">
    <property type="entry name" value="Spore_YabQ"/>
    <property type="match status" value="1"/>
</dbReference>
<name>A0ABS4S6P2_9BACI</name>
<accession>A0ABS4S6P2</accession>
<reference evidence="2 3" key="1">
    <citation type="submission" date="2021-03" db="EMBL/GenBank/DDBJ databases">
        <title>Genomic Encyclopedia of Type Strains, Phase IV (KMG-IV): sequencing the most valuable type-strain genomes for metagenomic binning, comparative biology and taxonomic classification.</title>
        <authorList>
            <person name="Goeker M."/>
        </authorList>
    </citation>
    <scope>NUCLEOTIDE SEQUENCE [LARGE SCALE GENOMIC DNA]</scope>
    <source>
        <strain evidence="2 3">DSM 25790</strain>
    </source>
</reference>